<dbReference type="RefSeq" id="XP_003662079.1">
    <property type="nucleotide sequence ID" value="XM_003662031.1"/>
</dbReference>
<evidence type="ECO:0000256" key="10">
    <source>
        <dbReference type="ARBA" id="ARBA00023136"/>
    </source>
</evidence>
<dbReference type="SMART" id="SM00382">
    <property type="entry name" value="AAA"/>
    <property type="match status" value="1"/>
</dbReference>
<dbReference type="InterPro" id="IPR003593">
    <property type="entry name" value="AAA+_ATPase"/>
</dbReference>
<evidence type="ECO:0000256" key="7">
    <source>
        <dbReference type="ARBA" id="ARBA00022840"/>
    </source>
</evidence>
<organism evidence="15 16">
    <name type="scientific">Thermothelomyces thermophilus (strain ATCC 42464 / BCRC 31852 / DSM 1799)</name>
    <name type="common">Sporotrichum thermophile</name>
    <dbReference type="NCBI Taxonomy" id="573729"/>
    <lineage>
        <taxon>Eukaryota</taxon>
        <taxon>Fungi</taxon>
        <taxon>Dikarya</taxon>
        <taxon>Ascomycota</taxon>
        <taxon>Pezizomycotina</taxon>
        <taxon>Sordariomycetes</taxon>
        <taxon>Sordariomycetidae</taxon>
        <taxon>Sordariales</taxon>
        <taxon>Chaetomiaceae</taxon>
        <taxon>Thermothelomyces</taxon>
    </lineage>
</organism>
<feature type="compositionally biased region" description="Low complexity" evidence="12">
    <location>
        <begin position="393"/>
        <end position="406"/>
    </location>
</feature>
<evidence type="ECO:0000256" key="11">
    <source>
        <dbReference type="ARBA" id="ARBA00048778"/>
    </source>
</evidence>
<evidence type="ECO:0000313" key="16">
    <source>
        <dbReference type="Proteomes" id="UP000007322"/>
    </source>
</evidence>
<dbReference type="GO" id="GO:0005743">
    <property type="term" value="C:mitochondrial inner membrane"/>
    <property type="evidence" value="ECO:0007669"/>
    <property type="project" value="UniProtKB-SubCell"/>
</dbReference>
<feature type="region of interest" description="Disordered" evidence="12">
    <location>
        <begin position="621"/>
        <end position="656"/>
    </location>
</feature>
<feature type="compositionally biased region" description="Basic residues" evidence="12">
    <location>
        <begin position="426"/>
        <end position="435"/>
    </location>
</feature>
<feature type="compositionally biased region" description="Basic and acidic residues" evidence="12">
    <location>
        <begin position="414"/>
        <end position="425"/>
    </location>
</feature>
<feature type="region of interest" description="Disordered" evidence="12">
    <location>
        <begin position="388"/>
        <end position="443"/>
    </location>
</feature>
<comment type="similarity">
    <text evidence="2">Belongs to the AAA ATPase family. BCS1 subfamily.</text>
</comment>
<feature type="region of interest" description="Disordered" evidence="12">
    <location>
        <begin position="530"/>
        <end position="603"/>
    </location>
</feature>
<dbReference type="HOGENOM" id="CLU_010189_4_2_1"/>
<dbReference type="InterPro" id="IPR050747">
    <property type="entry name" value="Mitochondrial_chaperone_BCS1"/>
</dbReference>
<dbReference type="GO" id="GO:0005524">
    <property type="term" value="F:ATP binding"/>
    <property type="evidence" value="ECO:0007669"/>
    <property type="project" value="UniProtKB-KW"/>
</dbReference>
<dbReference type="InterPro" id="IPR003960">
    <property type="entry name" value="ATPase_AAA_CS"/>
</dbReference>
<keyword evidence="6" id="KW-0378">Hydrolase</keyword>
<evidence type="ECO:0000256" key="1">
    <source>
        <dbReference type="ARBA" id="ARBA00004434"/>
    </source>
</evidence>
<keyword evidence="9" id="KW-0496">Mitochondrion</keyword>
<evidence type="ECO:0000259" key="13">
    <source>
        <dbReference type="SMART" id="SM00382"/>
    </source>
</evidence>
<keyword evidence="5" id="KW-0999">Mitochondrion inner membrane</keyword>
<sequence>MDFSSIIRGALPTLVTNSSTHGTNTSAEKGLPDSLFFDTLSPLLGFHFNPLVKLFIILYNLVGNRLGIDPTYILTVAGLFWAANKVLTQLYVALYGLARQHFMASIEVSNSDDIYFHMIKWLASQPKMVNSRSLTAETASKGAWEEEDESELTSSLVSASGSGVFLNFSNQEAKAPPRFTPALGLHSFWFRGRYFQLHRKQESLFEPLAGGHGIPRFKDKESLVLSCFGRSPEPIKLLLQHAKEQYYVDHQAKTIVRRPAPQALRRYGHRHSWQQVANRPVRPMQTVVLDEEQKIRVLSDMNEYLHPATPRWYANRGIPLRRGYLFHGPPGTGKTSLSFALAGVFGLDIYVISLLDPTLTEEDLLGLFTSLPRRCVVLLEDIDTAGLKRADDPASSSSSSPSSSSSSDDDDKESEGRQDDDSKEKKSPKKSKNHNKRDWKVSDLARELKRAGNNSDSGEKKGISLSGLLNAIDGVASHEGRVLIMTTNKPEALDEALIRPGRVDLQIAFTNASQEQARELFVRIYEPENTKGGSRSFPISVSDHLSSPLTPLTLSSEPPPTPLSLSSDKDSSVTDVSGITEIGDDDDAATDGKIPAPAPLDLTDTAAAAKRDAIPTGRFPLEQQQQQHQRGHHHRPNQRRHEEQTKTTKTTTTRTTTTTIHPAELAHLAAQFAARIPPGQFSPAELQGFLLKRKKTPRRALEEVDAWVAGMLAQKAGKTRGLSLSVQ</sequence>
<dbReference type="Gene3D" id="3.40.50.300">
    <property type="entry name" value="P-loop containing nucleotide triphosphate hydrolases"/>
    <property type="match status" value="1"/>
</dbReference>
<evidence type="ECO:0000256" key="3">
    <source>
        <dbReference type="ARBA" id="ARBA00022692"/>
    </source>
</evidence>
<dbReference type="Proteomes" id="UP000007322">
    <property type="component" value="Chromosome 2"/>
</dbReference>
<dbReference type="InterPro" id="IPR057495">
    <property type="entry name" value="AAA_lid_BCS1"/>
</dbReference>
<dbReference type="GeneID" id="11510884"/>
<dbReference type="OMA" id="RCNPRYV"/>
<dbReference type="eggNOG" id="KOG0743">
    <property type="taxonomic scope" value="Eukaryota"/>
</dbReference>
<gene>
    <name evidence="15" type="ORF">MYCTH_2302213</name>
</gene>
<dbReference type="SUPFAM" id="SSF52540">
    <property type="entry name" value="P-loop containing nucleoside triphosphate hydrolases"/>
    <property type="match status" value="1"/>
</dbReference>
<dbReference type="Pfam" id="PF00004">
    <property type="entry name" value="AAA"/>
    <property type="match status" value="2"/>
</dbReference>
<dbReference type="InterPro" id="IPR003959">
    <property type="entry name" value="ATPase_AAA_core"/>
</dbReference>
<name>G2QB95_THET4</name>
<evidence type="ECO:0000259" key="14">
    <source>
        <dbReference type="SMART" id="SM01024"/>
    </source>
</evidence>
<dbReference type="OrthoDB" id="10251412at2759"/>
<dbReference type="AlphaFoldDB" id="G2QB95"/>
<protein>
    <recommendedName>
        <fullName evidence="17">AAA+ ATPase domain-containing protein</fullName>
    </recommendedName>
</protein>
<dbReference type="GO" id="GO:0016887">
    <property type="term" value="F:ATP hydrolysis activity"/>
    <property type="evidence" value="ECO:0007669"/>
    <property type="project" value="InterPro"/>
</dbReference>
<dbReference type="Pfam" id="PF25426">
    <property type="entry name" value="AAA_lid_BCS1"/>
    <property type="match status" value="1"/>
</dbReference>
<dbReference type="EMBL" id="CP003003">
    <property type="protein sequence ID" value="AEO56834.1"/>
    <property type="molecule type" value="Genomic_DNA"/>
</dbReference>
<evidence type="ECO:0000256" key="5">
    <source>
        <dbReference type="ARBA" id="ARBA00022792"/>
    </source>
</evidence>
<evidence type="ECO:0008006" key="17">
    <source>
        <dbReference type="Google" id="ProtNLM"/>
    </source>
</evidence>
<keyword evidence="10" id="KW-0472">Membrane</keyword>
<dbReference type="InterPro" id="IPR027417">
    <property type="entry name" value="P-loop_NTPase"/>
</dbReference>
<evidence type="ECO:0000256" key="2">
    <source>
        <dbReference type="ARBA" id="ARBA00007448"/>
    </source>
</evidence>
<keyword evidence="4" id="KW-0547">Nucleotide-binding</keyword>
<dbReference type="PANTHER" id="PTHR23070">
    <property type="entry name" value="BCS1 AAA-TYPE ATPASE"/>
    <property type="match status" value="1"/>
</dbReference>
<feature type="compositionally biased region" description="Basic residues" evidence="12">
    <location>
        <begin position="629"/>
        <end position="638"/>
    </location>
</feature>
<evidence type="ECO:0000256" key="4">
    <source>
        <dbReference type="ARBA" id="ARBA00022741"/>
    </source>
</evidence>
<accession>G2QB95</accession>
<keyword evidence="16" id="KW-1185">Reference proteome</keyword>
<proteinExistence type="inferred from homology"/>
<keyword evidence="8" id="KW-1133">Transmembrane helix</keyword>
<reference evidence="15 16" key="1">
    <citation type="journal article" date="2011" name="Nat. Biotechnol.">
        <title>Comparative genomic analysis of the thermophilic biomass-degrading fungi Myceliophthora thermophila and Thielavia terrestris.</title>
        <authorList>
            <person name="Berka R.M."/>
            <person name="Grigoriev I.V."/>
            <person name="Otillar R."/>
            <person name="Salamov A."/>
            <person name="Grimwood J."/>
            <person name="Reid I."/>
            <person name="Ishmael N."/>
            <person name="John T."/>
            <person name="Darmond C."/>
            <person name="Moisan M.-C."/>
            <person name="Henrissat B."/>
            <person name="Coutinho P.M."/>
            <person name="Lombard V."/>
            <person name="Natvig D.O."/>
            <person name="Lindquist E."/>
            <person name="Schmutz J."/>
            <person name="Lucas S."/>
            <person name="Harris P."/>
            <person name="Powlowski J."/>
            <person name="Bellemare A."/>
            <person name="Taylor D."/>
            <person name="Butler G."/>
            <person name="de Vries R.P."/>
            <person name="Allijn I.E."/>
            <person name="van den Brink J."/>
            <person name="Ushinsky S."/>
            <person name="Storms R."/>
            <person name="Powell A.J."/>
            <person name="Paulsen I.T."/>
            <person name="Elbourne L.D.H."/>
            <person name="Baker S.E."/>
            <person name="Magnuson J."/>
            <person name="LaBoissiere S."/>
            <person name="Clutterbuck A.J."/>
            <person name="Martinez D."/>
            <person name="Wogulis M."/>
            <person name="de Leon A.L."/>
            <person name="Rey M.W."/>
            <person name="Tsang A."/>
        </authorList>
    </citation>
    <scope>NUCLEOTIDE SEQUENCE [LARGE SCALE GENOMIC DNA]</scope>
    <source>
        <strain evidence="16">ATCC 42464 / BCRC 31852 / DSM 1799</strain>
    </source>
</reference>
<evidence type="ECO:0000313" key="15">
    <source>
        <dbReference type="EMBL" id="AEO56834.1"/>
    </source>
</evidence>
<keyword evidence="7" id="KW-0067">ATP-binding</keyword>
<dbReference type="PROSITE" id="PS00674">
    <property type="entry name" value="AAA"/>
    <property type="match status" value="1"/>
</dbReference>
<dbReference type="InterPro" id="IPR014851">
    <property type="entry name" value="BCS1_N"/>
</dbReference>
<dbReference type="KEGG" id="mtm:MYCTH_2302213"/>
<keyword evidence="3" id="KW-0812">Transmembrane</keyword>
<feature type="domain" description="AAA+ ATPase" evidence="13">
    <location>
        <begin position="320"/>
        <end position="513"/>
    </location>
</feature>
<comment type="subcellular location">
    <subcellularLocation>
        <location evidence="1">Mitochondrion inner membrane</location>
        <topology evidence="1">Single-pass membrane protein</topology>
    </subcellularLocation>
</comment>
<dbReference type="VEuPathDB" id="FungiDB:MYCTH_2302213"/>
<dbReference type="STRING" id="573729.G2QB95"/>
<evidence type="ECO:0000256" key="6">
    <source>
        <dbReference type="ARBA" id="ARBA00022801"/>
    </source>
</evidence>
<feature type="domain" description="BCS1 N-terminal" evidence="14">
    <location>
        <begin position="74"/>
        <end position="287"/>
    </location>
</feature>
<dbReference type="SMART" id="SM01024">
    <property type="entry name" value="BCS1_N"/>
    <property type="match status" value="1"/>
</dbReference>
<comment type="catalytic activity">
    <reaction evidence="11">
        <text>ATP + H2O = ADP + phosphate + H(+)</text>
        <dbReference type="Rhea" id="RHEA:13065"/>
        <dbReference type="ChEBI" id="CHEBI:15377"/>
        <dbReference type="ChEBI" id="CHEBI:15378"/>
        <dbReference type="ChEBI" id="CHEBI:30616"/>
        <dbReference type="ChEBI" id="CHEBI:43474"/>
        <dbReference type="ChEBI" id="CHEBI:456216"/>
    </reaction>
    <physiologicalReaction direction="left-to-right" evidence="11">
        <dbReference type="Rhea" id="RHEA:13066"/>
    </physiologicalReaction>
</comment>
<dbReference type="InParanoid" id="G2QB95"/>
<evidence type="ECO:0000256" key="12">
    <source>
        <dbReference type="SAM" id="MobiDB-lite"/>
    </source>
</evidence>
<evidence type="ECO:0000256" key="8">
    <source>
        <dbReference type="ARBA" id="ARBA00022989"/>
    </source>
</evidence>
<feature type="compositionally biased region" description="Low complexity" evidence="12">
    <location>
        <begin position="647"/>
        <end position="656"/>
    </location>
</feature>
<feature type="compositionally biased region" description="Low complexity" evidence="12">
    <location>
        <begin position="542"/>
        <end position="556"/>
    </location>
</feature>
<dbReference type="Pfam" id="PF08740">
    <property type="entry name" value="BCS1_N"/>
    <property type="match status" value="1"/>
</dbReference>
<evidence type="ECO:0000256" key="9">
    <source>
        <dbReference type="ARBA" id="ARBA00023128"/>
    </source>
</evidence>